<protein>
    <submittedName>
        <fullName evidence="3">AmmeMemoRadiSam system protein B</fullName>
    </submittedName>
</protein>
<dbReference type="SUPFAM" id="SSF56300">
    <property type="entry name" value="Metallo-dependent phosphatases"/>
    <property type="match status" value="1"/>
</dbReference>
<dbReference type="AlphaFoldDB" id="A0A1F7WD02"/>
<proteinExistence type="inferred from homology"/>
<dbReference type="Gene3D" id="3.60.21.10">
    <property type="match status" value="1"/>
</dbReference>
<evidence type="ECO:0000259" key="2">
    <source>
        <dbReference type="SMART" id="SM00854"/>
    </source>
</evidence>
<dbReference type="Pfam" id="PF09587">
    <property type="entry name" value="PGA_cap"/>
    <property type="match status" value="1"/>
</dbReference>
<dbReference type="Proteomes" id="UP000176988">
    <property type="component" value="Unassembled WGS sequence"/>
</dbReference>
<dbReference type="InterPro" id="IPR002737">
    <property type="entry name" value="MEMO1_fam"/>
</dbReference>
<dbReference type="Gene3D" id="3.40.830.10">
    <property type="entry name" value="LigB-like"/>
    <property type="match status" value="1"/>
</dbReference>
<gene>
    <name evidence="3" type="ORF">A2480_04710</name>
</gene>
<dbReference type="SMART" id="SM00854">
    <property type="entry name" value="PGA_cap"/>
    <property type="match status" value="1"/>
</dbReference>
<dbReference type="InterPro" id="IPR029052">
    <property type="entry name" value="Metallo-depent_PP-like"/>
</dbReference>
<evidence type="ECO:0000256" key="1">
    <source>
        <dbReference type="ARBA" id="ARBA00005662"/>
    </source>
</evidence>
<dbReference type="Pfam" id="PF01875">
    <property type="entry name" value="Memo"/>
    <property type="match status" value="1"/>
</dbReference>
<comment type="caution">
    <text evidence="3">The sequence shown here is derived from an EMBL/GenBank/DDBJ whole genome shotgun (WGS) entry which is preliminary data.</text>
</comment>
<dbReference type="PANTHER" id="PTHR33393:SF13">
    <property type="entry name" value="PGA BIOSYNTHESIS PROTEIN CAPA"/>
    <property type="match status" value="1"/>
</dbReference>
<evidence type="ECO:0000313" key="4">
    <source>
        <dbReference type="Proteomes" id="UP000176988"/>
    </source>
</evidence>
<dbReference type="NCBIfam" id="TIGR04336">
    <property type="entry name" value="AmmeMemoSam_B"/>
    <property type="match status" value="1"/>
</dbReference>
<reference evidence="3 4" key="1">
    <citation type="journal article" date="2016" name="Nat. Commun.">
        <title>Thousands of microbial genomes shed light on interconnected biogeochemical processes in an aquifer system.</title>
        <authorList>
            <person name="Anantharaman K."/>
            <person name="Brown C.T."/>
            <person name="Hug L.A."/>
            <person name="Sharon I."/>
            <person name="Castelle C.J."/>
            <person name="Probst A.J."/>
            <person name="Thomas B.C."/>
            <person name="Singh A."/>
            <person name="Wilkins M.J."/>
            <person name="Karaoz U."/>
            <person name="Brodie E.L."/>
            <person name="Williams K.H."/>
            <person name="Hubbard S.S."/>
            <person name="Banfield J.F."/>
        </authorList>
    </citation>
    <scope>NUCLEOTIDE SEQUENCE [LARGE SCALE GENOMIC DNA]</scope>
</reference>
<evidence type="ECO:0000313" key="3">
    <source>
        <dbReference type="EMBL" id="OGM00706.1"/>
    </source>
</evidence>
<dbReference type="STRING" id="1802424.A2480_04710"/>
<dbReference type="CDD" id="cd07381">
    <property type="entry name" value="MPP_CapA"/>
    <property type="match status" value="1"/>
</dbReference>
<dbReference type="InterPro" id="IPR019079">
    <property type="entry name" value="Capsule_synth_CapA"/>
</dbReference>
<dbReference type="PANTHER" id="PTHR33393">
    <property type="entry name" value="POLYGLUTAMINE SYNTHESIS ACCESSORY PROTEIN RV0574C-RELATED"/>
    <property type="match status" value="1"/>
</dbReference>
<sequence>MRPTHFLTVIAVAITLGSGVFAWMVWEDERDIDIKSTFSVIRPPADRKTLEDELVPSYSSGMEPAEFFDRAYEQADELPHVPARSVLVAHHLLVAPRIAELFESIGDDQPQTVVILSPNHFSIGGSSALLSRGTWNTPYGPVSTDTDAVDLLLKATAGLDLPPTEHIRHDVRVDERAFPGEHGIGSITPFVARSFPNAHIVPIVLHDSFPLEGQQALAAAIVSSIPDAIVVASMDMSHNLPLYAASFHDEITQAALERGRCDGTCSLEIDANAVMSVLFEVNRLRGEQTWMEMYHGSSLDLLGTTDVNSSAWRENTSHIIGRFTEGPAEGESLASMIFVGDVMLDRDIRLMIGRDGVDAPWREMDRFLSGTNLAVGNLEGVLSDRSSKMTYDPPFELVMSPEAVIEASSHLDLVSLANNHTRDLGSSGETEMQNQLDEIGFLWFGSWRTPLPVHHGEIDGLSYSIIGYHAFAPNELELLDVIASEKRDGRLVIVMPHWGNEYALTHSAAQHALAQKMIRVGADLIVGSHPHMVQDIELVDGVPVVYSLGNFIFDQYNVEGWNQLAIGVMTDGENLSLRLLPTYGRGGRPTPISDTAATAIFKSIAERSDPQLTAQLRSGRLDSVIRSY</sequence>
<dbReference type="InterPro" id="IPR052169">
    <property type="entry name" value="CW_Biosynth-Accessory"/>
</dbReference>
<name>A0A1F7WD02_9BACT</name>
<dbReference type="EMBL" id="MGFG01000026">
    <property type="protein sequence ID" value="OGM00706.1"/>
    <property type="molecule type" value="Genomic_DNA"/>
</dbReference>
<feature type="domain" description="Capsule synthesis protein CapA" evidence="2">
    <location>
        <begin position="335"/>
        <end position="555"/>
    </location>
</feature>
<organism evidence="3 4">
    <name type="scientific">Candidatus Uhrbacteria bacterium RIFOXYC2_FULL_47_19</name>
    <dbReference type="NCBI Taxonomy" id="1802424"/>
    <lineage>
        <taxon>Bacteria</taxon>
        <taxon>Candidatus Uhriibacteriota</taxon>
    </lineage>
</organism>
<comment type="similarity">
    <text evidence="1">Belongs to the CapA family.</text>
</comment>
<accession>A0A1F7WD02</accession>